<feature type="domain" description="AN1-type" evidence="9">
    <location>
        <begin position="95"/>
        <end position="145"/>
    </location>
</feature>
<keyword evidence="6" id="KW-0346">Stress response</keyword>
<dbReference type="OrthoDB" id="431929at2759"/>
<dbReference type="SUPFAM" id="SSF118310">
    <property type="entry name" value="AN1-like Zinc finger"/>
    <property type="match status" value="2"/>
</dbReference>
<feature type="domain" description="AN1-type" evidence="9">
    <location>
        <begin position="7"/>
        <end position="55"/>
    </location>
</feature>
<protein>
    <recommendedName>
        <fullName evidence="12">AN1-type domain-containing protein</fullName>
    </recommendedName>
</protein>
<evidence type="ECO:0000256" key="3">
    <source>
        <dbReference type="ARBA" id="ARBA00022737"/>
    </source>
</evidence>
<dbReference type="Pfam" id="PF01428">
    <property type="entry name" value="zf-AN1"/>
    <property type="match status" value="2"/>
</dbReference>
<dbReference type="Pfam" id="PF13894">
    <property type="entry name" value="zf-C2H2_4"/>
    <property type="match status" value="1"/>
</dbReference>
<reference evidence="11" key="1">
    <citation type="journal article" date="2017" name="Nat. Commun.">
        <title>The asparagus genome sheds light on the origin and evolution of a young Y chromosome.</title>
        <authorList>
            <person name="Harkess A."/>
            <person name="Zhou J."/>
            <person name="Xu C."/>
            <person name="Bowers J.E."/>
            <person name="Van der Hulst R."/>
            <person name="Ayyampalayam S."/>
            <person name="Mercati F."/>
            <person name="Riccardi P."/>
            <person name="McKain M.R."/>
            <person name="Kakrana A."/>
            <person name="Tang H."/>
            <person name="Ray J."/>
            <person name="Groenendijk J."/>
            <person name="Arikit S."/>
            <person name="Mathioni S.M."/>
            <person name="Nakano M."/>
            <person name="Shan H."/>
            <person name="Telgmann-Rauber A."/>
            <person name="Kanno A."/>
            <person name="Yue Z."/>
            <person name="Chen H."/>
            <person name="Li W."/>
            <person name="Chen Y."/>
            <person name="Xu X."/>
            <person name="Zhang Y."/>
            <person name="Luo S."/>
            <person name="Chen H."/>
            <person name="Gao J."/>
            <person name="Mao Z."/>
            <person name="Pires J.C."/>
            <person name="Luo M."/>
            <person name="Kudrna D."/>
            <person name="Wing R.A."/>
            <person name="Meyers B.C."/>
            <person name="Yi K."/>
            <person name="Kong H."/>
            <person name="Lavrijsen P."/>
            <person name="Sunseri F."/>
            <person name="Falavigna A."/>
            <person name="Ye Y."/>
            <person name="Leebens-Mack J.H."/>
            <person name="Chen G."/>
        </authorList>
    </citation>
    <scope>NUCLEOTIDE SEQUENCE [LARGE SCALE GENOMIC DNA]</scope>
    <source>
        <strain evidence="11">cv. DH0086</strain>
    </source>
</reference>
<feature type="domain" description="C2H2-type" evidence="8">
    <location>
        <begin position="251"/>
        <end position="279"/>
    </location>
</feature>
<dbReference type="SMART" id="SM00154">
    <property type="entry name" value="ZnF_AN1"/>
    <property type="match status" value="2"/>
</dbReference>
<dbReference type="OMA" id="QCPNANQ"/>
<dbReference type="PROSITE" id="PS50157">
    <property type="entry name" value="ZINC_FINGER_C2H2_2"/>
    <property type="match status" value="1"/>
</dbReference>
<evidence type="ECO:0000256" key="7">
    <source>
        <dbReference type="PROSITE-ProRule" id="PRU00042"/>
    </source>
</evidence>
<evidence type="ECO:0000256" key="1">
    <source>
        <dbReference type="ARBA" id="ARBA00003732"/>
    </source>
</evidence>
<dbReference type="SUPFAM" id="SSF57667">
    <property type="entry name" value="beta-beta-alpha zinc fingers"/>
    <property type="match status" value="1"/>
</dbReference>
<name>A0A5P1FFG0_ASPOF</name>
<organism evidence="10 11">
    <name type="scientific">Asparagus officinalis</name>
    <name type="common">Garden asparagus</name>
    <dbReference type="NCBI Taxonomy" id="4686"/>
    <lineage>
        <taxon>Eukaryota</taxon>
        <taxon>Viridiplantae</taxon>
        <taxon>Streptophyta</taxon>
        <taxon>Embryophyta</taxon>
        <taxon>Tracheophyta</taxon>
        <taxon>Spermatophyta</taxon>
        <taxon>Magnoliopsida</taxon>
        <taxon>Liliopsida</taxon>
        <taxon>Asparagales</taxon>
        <taxon>Asparagaceae</taxon>
        <taxon>Asparagoideae</taxon>
        <taxon>Asparagus</taxon>
    </lineage>
</organism>
<evidence type="ECO:0000256" key="5">
    <source>
        <dbReference type="ARBA" id="ARBA00022833"/>
    </source>
</evidence>
<keyword evidence="2" id="KW-0479">Metal-binding</keyword>
<evidence type="ECO:0000256" key="6">
    <source>
        <dbReference type="ARBA" id="ARBA00023016"/>
    </source>
</evidence>
<dbReference type="Gene3D" id="3.30.160.60">
    <property type="entry name" value="Classic Zinc Finger"/>
    <property type="match status" value="1"/>
</dbReference>
<gene>
    <name evidence="10" type="ORF">A4U43_C03F16130</name>
</gene>
<dbReference type="GO" id="GO:0005737">
    <property type="term" value="C:cytoplasm"/>
    <property type="evidence" value="ECO:0007669"/>
    <property type="project" value="TreeGrafter"/>
</dbReference>
<dbReference type="Pfam" id="PF25403">
    <property type="entry name" value="zf-C2H2_ZFAND2"/>
    <property type="match status" value="1"/>
</dbReference>
<accession>A0A5P1FFG0</accession>
<dbReference type="InterPro" id="IPR013087">
    <property type="entry name" value="Znf_C2H2_type"/>
</dbReference>
<dbReference type="Gramene" id="ONK75371">
    <property type="protein sequence ID" value="ONK75371"/>
    <property type="gene ID" value="A4U43_C03F16130"/>
</dbReference>
<dbReference type="InterPro" id="IPR057357">
    <property type="entry name" value="Znf-C2H2_ZFAND2A/B"/>
</dbReference>
<keyword evidence="11" id="KW-1185">Reference proteome</keyword>
<comment type="function">
    <text evidence="1">May be involved in environmental stress response.</text>
</comment>
<dbReference type="PROSITE" id="PS00028">
    <property type="entry name" value="ZINC_FINGER_C2H2_1"/>
    <property type="match status" value="2"/>
</dbReference>
<dbReference type="PROSITE" id="PS51039">
    <property type="entry name" value="ZF_AN1"/>
    <property type="match status" value="2"/>
</dbReference>
<keyword evidence="4 7" id="KW-0863">Zinc-finger</keyword>
<dbReference type="EMBL" id="CM007383">
    <property type="protein sequence ID" value="ONK75371.1"/>
    <property type="molecule type" value="Genomic_DNA"/>
</dbReference>
<evidence type="ECO:0000259" key="9">
    <source>
        <dbReference type="PROSITE" id="PS51039"/>
    </source>
</evidence>
<dbReference type="Proteomes" id="UP000243459">
    <property type="component" value="Chromosome 3"/>
</dbReference>
<evidence type="ECO:0000256" key="2">
    <source>
        <dbReference type="ARBA" id="ARBA00022723"/>
    </source>
</evidence>
<keyword evidence="3" id="KW-0677">Repeat</keyword>
<evidence type="ECO:0000259" key="8">
    <source>
        <dbReference type="PROSITE" id="PS50157"/>
    </source>
</evidence>
<dbReference type="FunFam" id="4.10.1110.10:FF:000003">
    <property type="entry name" value="AN1-type zinc finger protein 2B isoform X1"/>
    <property type="match status" value="1"/>
</dbReference>
<dbReference type="InterPro" id="IPR036236">
    <property type="entry name" value="Znf_C2H2_sf"/>
</dbReference>
<proteinExistence type="predicted"/>
<evidence type="ECO:0000313" key="10">
    <source>
        <dbReference type="EMBL" id="ONK75371.1"/>
    </source>
</evidence>
<sequence length="280" mass="30935">MGTPEFPDLGKHCSVDDCKLIDFLPFDCDRCKKVFCLQHRSYNTHKCPNADDNDVTVLICPLCATGVRLIPNQDPNITWDIHVNTDCDPSNFQRATKKKQCPVPGCKELLTFSNTIRCRDCTREHCLKHRFGLDHKCPGPKKPDSGFPFVGLLKRSQTVQPTSSSSSGGSSWWSSSLLNGVMASAESGMQKLSIATNQALQKAKDGMAQGSGDGPERCPQCPARFSSVTALIHHVEKSHHKGVQQHKVTVDVCPKCSRAFRDPVLLVQHVEREHRGTSKA</sequence>
<dbReference type="PANTHER" id="PTHR14677">
    <property type="entry name" value="ARSENITE INDUCUBLE RNA ASSOCIATED PROTEIN AIP-1-RELATED"/>
    <property type="match status" value="1"/>
</dbReference>
<dbReference type="SMART" id="SM00355">
    <property type="entry name" value="ZnF_C2H2"/>
    <property type="match status" value="2"/>
</dbReference>
<dbReference type="GO" id="GO:0008270">
    <property type="term" value="F:zinc ion binding"/>
    <property type="evidence" value="ECO:0007669"/>
    <property type="project" value="UniProtKB-KW"/>
</dbReference>
<evidence type="ECO:0000256" key="4">
    <source>
        <dbReference type="ARBA" id="ARBA00022771"/>
    </source>
</evidence>
<dbReference type="InterPro" id="IPR035896">
    <property type="entry name" value="AN1-like_Znf"/>
</dbReference>
<evidence type="ECO:0000313" key="11">
    <source>
        <dbReference type="Proteomes" id="UP000243459"/>
    </source>
</evidence>
<dbReference type="Gene3D" id="4.10.1110.10">
    <property type="entry name" value="AN1-like Zinc finger"/>
    <property type="match status" value="2"/>
</dbReference>
<keyword evidence="5" id="KW-0862">Zinc</keyword>
<dbReference type="InterPro" id="IPR000058">
    <property type="entry name" value="Znf_AN1"/>
</dbReference>
<dbReference type="AlphaFoldDB" id="A0A5P1FFG0"/>
<dbReference type="PANTHER" id="PTHR14677:SF27">
    <property type="entry name" value="ZINC FINGER AN1 AND C2H2 DOMAIN-CONTAINING STRESS-ASSOCIATED PROTEIN 11"/>
    <property type="match status" value="1"/>
</dbReference>
<evidence type="ECO:0008006" key="12">
    <source>
        <dbReference type="Google" id="ProtNLM"/>
    </source>
</evidence>